<gene>
    <name evidence="11" type="primary">pilQ</name>
    <name evidence="11" type="ORF">GCM10010995_16320</name>
</gene>
<dbReference type="InterPro" id="IPR011662">
    <property type="entry name" value="Secretin/TonB_short_N"/>
</dbReference>
<dbReference type="Gene3D" id="3.30.1370.130">
    <property type="match status" value="1"/>
</dbReference>
<evidence type="ECO:0000256" key="7">
    <source>
        <dbReference type="ARBA" id="ARBA00023237"/>
    </source>
</evidence>
<evidence type="ECO:0000256" key="8">
    <source>
        <dbReference type="RuleBase" id="RU004004"/>
    </source>
</evidence>
<evidence type="ECO:0000256" key="2">
    <source>
        <dbReference type="ARBA" id="ARBA00006304"/>
    </source>
</evidence>
<comment type="caution">
    <text evidence="11">The sequence shown here is derived from an EMBL/GenBank/DDBJ whole genome shotgun (WGS) entry which is preliminary data.</text>
</comment>
<dbReference type="InterPro" id="IPR051808">
    <property type="entry name" value="Type_IV_pilus_biogenesis"/>
</dbReference>
<keyword evidence="5" id="KW-0653">Protein transport</keyword>
<evidence type="ECO:0000313" key="12">
    <source>
        <dbReference type="Proteomes" id="UP000636949"/>
    </source>
</evidence>
<comment type="subcellular location">
    <subcellularLocation>
        <location evidence="1 8">Cell outer membrane</location>
    </subcellularLocation>
</comment>
<dbReference type="Proteomes" id="UP000636949">
    <property type="component" value="Unassembled WGS sequence"/>
</dbReference>
<evidence type="ECO:0000256" key="5">
    <source>
        <dbReference type="ARBA" id="ARBA00022927"/>
    </source>
</evidence>
<feature type="signal peptide" evidence="9">
    <location>
        <begin position="1"/>
        <end position="25"/>
    </location>
</feature>
<dbReference type="InterPro" id="IPR013355">
    <property type="entry name" value="Pilus_4_PilQ"/>
</dbReference>
<dbReference type="Pfam" id="PF00263">
    <property type="entry name" value="Secretin"/>
    <property type="match status" value="1"/>
</dbReference>
<evidence type="ECO:0000256" key="1">
    <source>
        <dbReference type="ARBA" id="ARBA00004442"/>
    </source>
</evidence>
<dbReference type="InterPro" id="IPR004845">
    <property type="entry name" value="T2SS_GspD_CS"/>
</dbReference>
<dbReference type="InterPro" id="IPR021731">
    <property type="entry name" value="AMIN_dom"/>
</dbReference>
<accession>A0A8J3E904</accession>
<dbReference type="SMART" id="SM00965">
    <property type="entry name" value="STN"/>
    <property type="match status" value="1"/>
</dbReference>
<dbReference type="GO" id="GO:0009306">
    <property type="term" value="P:protein secretion"/>
    <property type="evidence" value="ECO:0007669"/>
    <property type="project" value="InterPro"/>
</dbReference>
<dbReference type="PANTHER" id="PTHR30604:SF1">
    <property type="entry name" value="DNA UTILIZATION PROTEIN HOFQ"/>
    <property type="match status" value="1"/>
</dbReference>
<feature type="domain" description="Secretin/TonB short N-terminal" evidence="10">
    <location>
        <begin position="230"/>
        <end position="278"/>
    </location>
</feature>
<protein>
    <submittedName>
        <fullName evidence="11">Secretin</fullName>
    </submittedName>
</protein>
<keyword evidence="3 8" id="KW-0813">Transport</keyword>
<dbReference type="NCBIfam" id="TIGR02515">
    <property type="entry name" value="IV_pilus_PilQ"/>
    <property type="match status" value="1"/>
</dbReference>
<evidence type="ECO:0000256" key="6">
    <source>
        <dbReference type="ARBA" id="ARBA00023136"/>
    </source>
</evidence>
<dbReference type="InterPro" id="IPR038591">
    <property type="entry name" value="NolW-like_sf"/>
</dbReference>
<dbReference type="PRINTS" id="PR01032">
    <property type="entry name" value="PHAGEIV"/>
</dbReference>
<keyword evidence="6" id="KW-0472">Membrane</keyword>
<dbReference type="PANTHER" id="PTHR30604">
    <property type="entry name" value="PROTEIN TRANSPORT PROTEIN HOFQ"/>
    <property type="match status" value="1"/>
</dbReference>
<dbReference type="InterPro" id="IPR004846">
    <property type="entry name" value="T2SS/T3SS_dom"/>
</dbReference>
<keyword evidence="4 9" id="KW-0732">Signal</keyword>
<dbReference type="Pfam" id="PF07660">
    <property type="entry name" value="STN"/>
    <property type="match status" value="1"/>
</dbReference>
<dbReference type="GO" id="GO:0009279">
    <property type="term" value="C:cell outer membrane"/>
    <property type="evidence" value="ECO:0007669"/>
    <property type="project" value="UniProtKB-SubCell"/>
</dbReference>
<dbReference type="InterPro" id="IPR001775">
    <property type="entry name" value="GspD/PilQ"/>
</dbReference>
<organism evidence="11 12">
    <name type="scientific">Cysteiniphilum litorale</name>
    <dbReference type="NCBI Taxonomy" id="2056700"/>
    <lineage>
        <taxon>Bacteria</taxon>
        <taxon>Pseudomonadati</taxon>
        <taxon>Pseudomonadota</taxon>
        <taxon>Gammaproteobacteria</taxon>
        <taxon>Thiotrichales</taxon>
        <taxon>Fastidiosibacteraceae</taxon>
        <taxon>Cysteiniphilum</taxon>
    </lineage>
</organism>
<dbReference type="Pfam" id="PF11741">
    <property type="entry name" value="AMIN"/>
    <property type="match status" value="1"/>
</dbReference>
<keyword evidence="12" id="KW-1185">Reference proteome</keyword>
<dbReference type="PROSITE" id="PS00875">
    <property type="entry name" value="T2SP_D"/>
    <property type="match status" value="1"/>
</dbReference>
<sequence>MLLKASVLRLTACVLACAIAAPVAADTLHFGKVTLDLDMAHYLENAAKISAATKVASPSNLSTAIAKKAVVEKDVLASIKEAGKVNLNSSEAYIDDIRYQRSLNNGGVLKLLWKKQPQHVEFSEHKNALLITLKNTRIADYWLHNIDTTVFNTIVNSIDLSQEGNNVVIVIHTAVPFNFTRKTTDKMLEVDLTNQQTEVDGFNVNKKISLKFQDVSVRALLQTMAQFAGLNLVVSEGVEGNVSLNLTQVPWEEALNIILVSKGLGKRLMGNILYIASNSEIAAQDQEAAAAQKANQAAAPLVTEYIHLNYAKAEEVMKVIEAGKSGFLSSRGSIATDERTNTIVITDTKDYISSVRSMIESLDEPVDQVLIEARIVEVSRKSAFDLGLGYTADNKKGSTISILPNYLRPSDEKKGSTNATLAFSGLFGGIDLSLELSALETEGDAKIVSSPHLVVAENTEAYIKQGKEIPYNESSASGAASIAFKEAVLELKVKPQVAPNGHVVLDVTVKKDAPSTDGTTGSSGEPALDKREIETKLMVKNGQTVVLGGIYEKTVAHSKSKVPFLGDIPLLGWLFSSVSNSSENKELLIFITPKIIKQETL</sequence>
<dbReference type="Gene3D" id="2.60.40.3470">
    <property type="match status" value="1"/>
</dbReference>
<proteinExistence type="inferred from homology"/>
<dbReference type="EMBL" id="BMJS01000017">
    <property type="protein sequence ID" value="GGF99749.1"/>
    <property type="molecule type" value="Genomic_DNA"/>
</dbReference>
<feature type="chain" id="PRO_5035247800" evidence="9">
    <location>
        <begin position="26"/>
        <end position="601"/>
    </location>
</feature>
<dbReference type="InterPro" id="IPR005644">
    <property type="entry name" value="NolW-like"/>
</dbReference>
<dbReference type="PRINTS" id="PR00811">
    <property type="entry name" value="BCTERIALGSPD"/>
</dbReference>
<reference evidence="11" key="2">
    <citation type="submission" date="2020-09" db="EMBL/GenBank/DDBJ databases">
        <authorList>
            <person name="Sun Q."/>
            <person name="Zhou Y."/>
        </authorList>
    </citation>
    <scope>NUCLEOTIDE SEQUENCE</scope>
    <source>
        <strain evidence="11">CGMCC 1.15758</strain>
    </source>
</reference>
<dbReference type="Gene3D" id="3.30.1370.120">
    <property type="match status" value="1"/>
</dbReference>
<evidence type="ECO:0000313" key="11">
    <source>
        <dbReference type="EMBL" id="GGF99749.1"/>
    </source>
</evidence>
<dbReference type="RefSeq" id="WP_117002860.1">
    <property type="nucleotide sequence ID" value="NZ_BMJS01000017.1"/>
</dbReference>
<dbReference type="AlphaFoldDB" id="A0A8J3E904"/>
<evidence type="ECO:0000256" key="4">
    <source>
        <dbReference type="ARBA" id="ARBA00022729"/>
    </source>
</evidence>
<keyword evidence="7" id="KW-0998">Cell outer membrane</keyword>
<dbReference type="OrthoDB" id="9775455at2"/>
<evidence type="ECO:0000256" key="3">
    <source>
        <dbReference type="ARBA" id="ARBA00022448"/>
    </source>
</evidence>
<comment type="similarity">
    <text evidence="2">Belongs to the bacterial secretin family. PilQ subfamily.</text>
</comment>
<dbReference type="Pfam" id="PF03958">
    <property type="entry name" value="Secretin_N"/>
    <property type="match status" value="1"/>
</dbReference>
<evidence type="ECO:0000259" key="10">
    <source>
        <dbReference type="SMART" id="SM00965"/>
    </source>
</evidence>
<reference evidence="11" key="1">
    <citation type="journal article" date="2014" name="Int. J. Syst. Evol. Microbiol.">
        <title>Complete genome sequence of Corynebacterium casei LMG S-19264T (=DSM 44701T), isolated from a smear-ripened cheese.</title>
        <authorList>
            <consortium name="US DOE Joint Genome Institute (JGI-PGF)"/>
            <person name="Walter F."/>
            <person name="Albersmeier A."/>
            <person name="Kalinowski J."/>
            <person name="Ruckert C."/>
        </authorList>
    </citation>
    <scope>NUCLEOTIDE SEQUENCE</scope>
    <source>
        <strain evidence="11">CGMCC 1.15758</strain>
    </source>
</reference>
<evidence type="ECO:0000256" key="9">
    <source>
        <dbReference type="SAM" id="SignalP"/>
    </source>
</evidence>
<name>A0A8J3E904_9GAMM</name>